<accession>A0A915IWZ9</accession>
<dbReference type="Proteomes" id="UP000887565">
    <property type="component" value="Unplaced"/>
</dbReference>
<sequence>MHKRSQSCLDFKFDVSKLAKFHPPKQCPPNDNNDDDGFSATMDSKSTWITRRKPFSLAFFISLAWTMKC</sequence>
<name>A0A915IWZ9_ROMCU</name>
<evidence type="ECO:0000313" key="1">
    <source>
        <dbReference type="Proteomes" id="UP000887565"/>
    </source>
</evidence>
<reference evidence="2" key="1">
    <citation type="submission" date="2022-11" db="UniProtKB">
        <authorList>
            <consortium name="WormBaseParasite"/>
        </authorList>
    </citation>
    <scope>IDENTIFICATION</scope>
</reference>
<evidence type="ECO:0000313" key="2">
    <source>
        <dbReference type="WBParaSite" id="nRc.2.0.1.t17930-RA"/>
    </source>
</evidence>
<keyword evidence="1" id="KW-1185">Reference proteome</keyword>
<dbReference type="WBParaSite" id="nRc.2.0.1.t17930-RA">
    <property type="protein sequence ID" value="nRc.2.0.1.t17930-RA"/>
    <property type="gene ID" value="nRc.2.0.1.g17930"/>
</dbReference>
<proteinExistence type="predicted"/>
<organism evidence="1 2">
    <name type="scientific">Romanomermis culicivorax</name>
    <name type="common">Nematode worm</name>
    <dbReference type="NCBI Taxonomy" id="13658"/>
    <lineage>
        <taxon>Eukaryota</taxon>
        <taxon>Metazoa</taxon>
        <taxon>Ecdysozoa</taxon>
        <taxon>Nematoda</taxon>
        <taxon>Enoplea</taxon>
        <taxon>Dorylaimia</taxon>
        <taxon>Mermithida</taxon>
        <taxon>Mermithoidea</taxon>
        <taxon>Mermithidae</taxon>
        <taxon>Romanomermis</taxon>
    </lineage>
</organism>
<dbReference type="AlphaFoldDB" id="A0A915IWZ9"/>
<protein>
    <submittedName>
        <fullName evidence="2">Uncharacterized protein</fullName>
    </submittedName>
</protein>